<dbReference type="InterPro" id="IPR038495">
    <property type="entry name" value="ATPase_E_C"/>
</dbReference>
<dbReference type="Proteomes" id="UP001595921">
    <property type="component" value="Unassembled WGS sequence"/>
</dbReference>
<keyword evidence="6 8" id="KW-0472">Membrane</keyword>
<keyword evidence="9" id="KW-0175">Coiled coil</keyword>
<evidence type="ECO:0000256" key="9">
    <source>
        <dbReference type="SAM" id="Coils"/>
    </source>
</evidence>
<comment type="function">
    <text evidence="8">Component of the A-type ATP synthase that produces ATP from ADP in the presence of a proton gradient across the membrane.</text>
</comment>
<organism evidence="10 11">
    <name type="scientific">Halobium salinum</name>
    <dbReference type="NCBI Taxonomy" id="1364940"/>
    <lineage>
        <taxon>Archaea</taxon>
        <taxon>Methanobacteriati</taxon>
        <taxon>Methanobacteriota</taxon>
        <taxon>Stenosarchaea group</taxon>
        <taxon>Halobacteria</taxon>
        <taxon>Halobacteriales</taxon>
        <taxon>Haloferacaceae</taxon>
        <taxon>Halobium</taxon>
    </lineage>
</organism>
<keyword evidence="5 8" id="KW-0406">Ion transport</keyword>
<evidence type="ECO:0000256" key="5">
    <source>
        <dbReference type="ARBA" id="ARBA00023065"/>
    </source>
</evidence>
<dbReference type="HAMAP" id="MF_00311">
    <property type="entry name" value="ATP_synth_E_arch"/>
    <property type="match status" value="1"/>
</dbReference>
<dbReference type="RefSeq" id="WP_267621648.1">
    <property type="nucleotide sequence ID" value="NZ_JAODIW010000006.1"/>
</dbReference>
<dbReference type="GO" id="GO:0005524">
    <property type="term" value="F:ATP binding"/>
    <property type="evidence" value="ECO:0007669"/>
    <property type="project" value="UniProtKB-UniRule"/>
</dbReference>
<name>A0ABD5PFT2_9EURY</name>
<dbReference type="GO" id="GO:0005886">
    <property type="term" value="C:plasma membrane"/>
    <property type="evidence" value="ECO:0007669"/>
    <property type="project" value="UniProtKB-SubCell"/>
</dbReference>
<evidence type="ECO:0000256" key="6">
    <source>
        <dbReference type="ARBA" id="ARBA00023136"/>
    </source>
</evidence>
<evidence type="ECO:0000256" key="2">
    <source>
        <dbReference type="ARBA" id="ARBA00022448"/>
    </source>
</evidence>
<dbReference type="Gene3D" id="3.30.2320.30">
    <property type="entry name" value="ATP synthase, E subunit, C-terminal"/>
    <property type="match status" value="1"/>
</dbReference>
<dbReference type="SUPFAM" id="SSF160527">
    <property type="entry name" value="V-type ATPase subunit E-like"/>
    <property type="match status" value="1"/>
</dbReference>
<dbReference type="InterPro" id="IPR002842">
    <property type="entry name" value="ATPase_V1_Esu"/>
</dbReference>
<keyword evidence="11" id="KW-1185">Reference proteome</keyword>
<comment type="subunit">
    <text evidence="8">Has multiple subunits with at least A(3), B(3), C, D, E, F, H, I and proteolipid K(x).</text>
</comment>
<dbReference type="GO" id="GO:0046933">
    <property type="term" value="F:proton-transporting ATP synthase activity, rotational mechanism"/>
    <property type="evidence" value="ECO:0007669"/>
    <property type="project" value="UniProtKB-UniRule"/>
</dbReference>
<evidence type="ECO:0000256" key="1">
    <source>
        <dbReference type="ARBA" id="ARBA00005901"/>
    </source>
</evidence>
<dbReference type="Gene3D" id="1.20.5.620">
    <property type="entry name" value="F1F0 ATP synthase subunit B, membrane domain"/>
    <property type="match status" value="1"/>
</dbReference>
<dbReference type="EMBL" id="JBHSDS010000008">
    <property type="protein sequence ID" value="MFC4359547.1"/>
    <property type="molecule type" value="Genomic_DNA"/>
</dbReference>
<keyword evidence="2 8" id="KW-0813">Transport</keyword>
<dbReference type="GO" id="GO:0042777">
    <property type="term" value="P:proton motive force-driven plasma membrane ATP synthesis"/>
    <property type="evidence" value="ECO:0007669"/>
    <property type="project" value="UniProtKB-UniRule"/>
</dbReference>
<evidence type="ECO:0000313" key="11">
    <source>
        <dbReference type="Proteomes" id="UP001595921"/>
    </source>
</evidence>
<reference evidence="10 11" key="1">
    <citation type="journal article" date="2019" name="Int. J. Syst. Evol. Microbiol.">
        <title>The Global Catalogue of Microorganisms (GCM) 10K type strain sequencing project: providing services to taxonomists for standard genome sequencing and annotation.</title>
        <authorList>
            <consortium name="The Broad Institute Genomics Platform"/>
            <consortium name="The Broad Institute Genome Sequencing Center for Infectious Disease"/>
            <person name="Wu L."/>
            <person name="Ma J."/>
        </authorList>
    </citation>
    <scope>NUCLEOTIDE SEQUENCE [LARGE SCALE GENOMIC DNA]</scope>
    <source>
        <strain evidence="10 11">CGMCC 1.12553</strain>
    </source>
</reference>
<comment type="similarity">
    <text evidence="1 8">Belongs to the V-ATPase E subunit family.</text>
</comment>
<evidence type="ECO:0000256" key="8">
    <source>
        <dbReference type="HAMAP-Rule" id="MF_00311"/>
    </source>
</evidence>
<keyword evidence="3 8" id="KW-1003">Cell membrane</keyword>
<evidence type="ECO:0000313" key="10">
    <source>
        <dbReference type="EMBL" id="MFC4359547.1"/>
    </source>
</evidence>
<sequence length="198" mass="22520">MSLDTVAEDIRDEARARANDIREEGERRAEEIVADAEADAEEIIAEREREVERTIEREREQTLSSAKLEAKQQRLEARREMLQRVREQVESEIADIDGAKRENLTESLLEATVEEFGEDATVEVYGRADDEELLTELLADYPGYSYAGEYDCLGGLVAESDASRVRVNNTFDSVLESVWDDELKEISARLFDQDTPTP</sequence>
<keyword evidence="4 8" id="KW-0375">Hydrogen ion transport</keyword>
<gene>
    <name evidence="8" type="primary">atpE</name>
    <name evidence="10" type="ORF">ACFO0N_16515</name>
</gene>
<keyword evidence="7 8" id="KW-0066">ATP synthesis</keyword>
<evidence type="ECO:0000256" key="4">
    <source>
        <dbReference type="ARBA" id="ARBA00022781"/>
    </source>
</evidence>
<evidence type="ECO:0000256" key="3">
    <source>
        <dbReference type="ARBA" id="ARBA00022475"/>
    </source>
</evidence>
<feature type="coiled-coil region" evidence="9">
    <location>
        <begin position="26"/>
        <end position="102"/>
    </location>
</feature>
<dbReference type="Pfam" id="PF01991">
    <property type="entry name" value="vATP-synt_E"/>
    <property type="match status" value="1"/>
</dbReference>
<dbReference type="NCBIfam" id="NF002629">
    <property type="entry name" value="PRK02292.1"/>
    <property type="match status" value="1"/>
</dbReference>
<evidence type="ECO:0000256" key="7">
    <source>
        <dbReference type="ARBA" id="ARBA00023310"/>
    </source>
</evidence>
<comment type="caution">
    <text evidence="10">The sequence shown here is derived from an EMBL/GenBank/DDBJ whole genome shotgun (WGS) entry which is preliminary data.</text>
</comment>
<proteinExistence type="inferred from homology"/>
<protein>
    <recommendedName>
        <fullName evidence="8">A-type ATP synthase subunit E</fullName>
    </recommendedName>
</protein>
<accession>A0ABD5PFT2</accession>
<dbReference type="AlphaFoldDB" id="A0ABD5PFT2"/>
<comment type="subcellular location">
    <subcellularLocation>
        <location evidence="8">Cell membrane</location>
        <topology evidence="8">Peripheral membrane protein</topology>
    </subcellularLocation>
</comment>